<dbReference type="SUPFAM" id="SSF81301">
    <property type="entry name" value="Nucleotidyltransferase"/>
    <property type="match status" value="1"/>
</dbReference>
<dbReference type="NCBIfam" id="NF047752">
    <property type="entry name" value="MntA_antitoxin"/>
    <property type="match status" value="1"/>
</dbReference>
<dbReference type="EMBL" id="CP058215">
    <property type="protein sequence ID" value="QLC51054.1"/>
    <property type="molecule type" value="Genomic_DNA"/>
</dbReference>
<dbReference type="PANTHER" id="PTHR43852:SF3">
    <property type="entry name" value="NUCLEOTIDYLTRANSFERASE"/>
    <property type="match status" value="1"/>
</dbReference>
<dbReference type="KEGG" id="mzi:HWN40_12890"/>
<evidence type="ECO:0000313" key="3">
    <source>
        <dbReference type="Proteomes" id="UP000509594"/>
    </source>
</evidence>
<feature type="domain" description="Polymerase beta nucleotidyltransferase" evidence="1">
    <location>
        <begin position="17"/>
        <end position="110"/>
    </location>
</feature>
<dbReference type="Pfam" id="PF18765">
    <property type="entry name" value="Polbeta"/>
    <property type="match status" value="1"/>
</dbReference>
<accession>A0A7D5EGR5</accession>
<reference evidence="2 3" key="1">
    <citation type="submission" date="2020-06" db="EMBL/GenBank/DDBJ databases">
        <title>Methanolobus halotolerans sp. nov., isolated from a saline lake Tus in Siberia.</title>
        <authorList>
            <person name="Shen Y."/>
            <person name="Chen S.-C."/>
            <person name="Lai M.-C."/>
            <person name="Huang H.-H."/>
            <person name="Chiu H.-H."/>
            <person name="Tang S.-L."/>
            <person name="Rogozin D.Y."/>
            <person name="Degermendzhy A.G."/>
        </authorList>
    </citation>
    <scope>NUCLEOTIDE SEQUENCE [LARGE SCALE GENOMIC DNA]</scope>
    <source>
        <strain evidence="2 3">DSM 21339</strain>
    </source>
</reference>
<dbReference type="InterPro" id="IPR041633">
    <property type="entry name" value="Polbeta"/>
</dbReference>
<dbReference type="PANTHER" id="PTHR43852">
    <property type="entry name" value="NUCLEOTIDYLTRANSFERASE"/>
    <property type="match status" value="1"/>
</dbReference>
<proteinExistence type="predicted"/>
<dbReference type="OrthoDB" id="23323at2157"/>
<keyword evidence="3" id="KW-1185">Reference proteome</keyword>
<dbReference type="GeneID" id="55822587"/>
<dbReference type="GO" id="GO:0016740">
    <property type="term" value="F:transferase activity"/>
    <property type="evidence" value="ECO:0007669"/>
    <property type="project" value="UniProtKB-KW"/>
</dbReference>
<name>A0A7D5EGR5_9EURY</name>
<evidence type="ECO:0000259" key="1">
    <source>
        <dbReference type="Pfam" id="PF18765"/>
    </source>
</evidence>
<protein>
    <submittedName>
        <fullName evidence="2">Nucleotidyltransferase domain-containing protein</fullName>
    </submittedName>
</protein>
<keyword evidence="2" id="KW-0808">Transferase</keyword>
<dbReference type="InterPro" id="IPR043519">
    <property type="entry name" value="NT_sf"/>
</dbReference>
<dbReference type="InterPro" id="IPR052930">
    <property type="entry name" value="TA_antitoxin_MntA"/>
</dbReference>
<dbReference type="CDD" id="cd05403">
    <property type="entry name" value="NT_KNTase_like"/>
    <property type="match status" value="1"/>
</dbReference>
<dbReference type="Proteomes" id="UP000509594">
    <property type="component" value="Chromosome"/>
</dbReference>
<organism evidence="2 3">
    <name type="scientific">Methanolobus zinderi</name>
    <dbReference type="NCBI Taxonomy" id="536044"/>
    <lineage>
        <taxon>Archaea</taxon>
        <taxon>Methanobacteriati</taxon>
        <taxon>Methanobacteriota</taxon>
        <taxon>Stenosarchaea group</taxon>
        <taxon>Methanomicrobia</taxon>
        <taxon>Methanosarcinales</taxon>
        <taxon>Methanosarcinaceae</taxon>
        <taxon>Methanolobus</taxon>
    </lineage>
</organism>
<gene>
    <name evidence="2" type="ORF">HWN40_12890</name>
</gene>
<evidence type="ECO:0000313" key="2">
    <source>
        <dbReference type="EMBL" id="QLC51054.1"/>
    </source>
</evidence>
<dbReference type="AlphaFoldDB" id="A0A7D5EGR5"/>
<sequence>MDSKTPIPSKEQLLPILREFFSKEECVELAYLFGSVAEGKSTALSDIDIGIYLSRGLTKVQRNKKRLEQIAGLCDLLRTDRIDLQVLNDTPPVLSFEIIRPNVLVFERDSDLKVDVEQSIMSVYLDWKYYEDRMNRHRLERILEKGLA</sequence>
<dbReference type="Gene3D" id="3.30.460.10">
    <property type="entry name" value="Beta Polymerase, domain 2"/>
    <property type="match status" value="1"/>
</dbReference>
<dbReference type="RefSeq" id="WP_176966109.1">
    <property type="nucleotide sequence ID" value="NZ_CP058215.1"/>
</dbReference>